<gene>
    <name evidence="2" type="ORF">TRFO_38439</name>
</gene>
<evidence type="ECO:0000256" key="1">
    <source>
        <dbReference type="SAM" id="MobiDB-lite"/>
    </source>
</evidence>
<accession>A0A1J4JDH3</accession>
<keyword evidence="3" id="KW-1185">Reference proteome</keyword>
<feature type="region of interest" description="Disordered" evidence="1">
    <location>
        <begin position="119"/>
        <end position="143"/>
    </location>
</feature>
<protein>
    <submittedName>
        <fullName evidence="2">Uncharacterized protein</fullName>
    </submittedName>
</protein>
<dbReference type="AlphaFoldDB" id="A0A1J4JDH3"/>
<evidence type="ECO:0000313" key="3">
    <source>
        <dbReference type="Proteomes" id="UP000179807"/>
    </source>
</evidence>
<proteinExistence type="predicted"/>
<organism evidence="2 3">
    <name type="scientific">Tritrichomonas foetus</name>
    <dbReference type="NCBI Taxonomy" id="1144522"/>
    <lineage>
        <taxon>Eukaryota</taxon>
        <taxon>Metamonada</taxon>
        <taxon>Parabasalia</taxon>
        <taxon>Tritrichomonadida</taxon>
        <taxon>Tritrichomonadidae</taxon>
        <taxon>Tritrichomonas</taxon>
    </lineage>
</organism>
<comment type="caution">
    <text evidence="2">The sequence shown here is derived from an EMBL/GenBank/DDBJ whole genome shotgun (WGS) entry which is preliminary data.</text>
</comment>
<dbReference type="RefSeq" id="XP_068348622.1">
    <property type="nucleotide sequence ID" value="XM_068512037.1"/>
</dbReference>
<reference evidence="2" key="1">
    <citation type="submission" date="2016-10" db="EMBL/GenBank/DDBJ databases">
        <authorList>
            <person name="Benchimol M."/>
            <person name="Almeida L.G."/>
            <person name="Vasconcelos A.T."/>
            <person name="Perreira-Neves A."/>
            <person name="Rosa I.A."/>
            <person name="Tasca T."/>
            <person name="Bogo M.R."/>
            <person name="de Souza W."/>
        </authorList>
    </citation>
    <scope>NUCLEOTIDE SEQUENCE [LARGE SCALE GENOMIC DNA]</scope>
    <source>
        <strain evidence="2">K</strain>
    </source>
</reference>
<name>A0A1J4JDH3_9EUKA</name>
<dbReference type="VEuPathDB" id="TrichDB:TRFO_38439"/>
<feature type="compositionally biased region" description="Polar residues" evidence="1">
    <location>
        <begin position="133"/>
        <end position="143"/>
    </location>
</feature>
<dbReference type="GeneID" id="94846741"/>
<dbReference type="EMBL" id="MLAK01001243">
    <property type="protein sequence ID" value="OHS95485.1"/>
    <property type="molecule type" value="Genomic_DNA"/>
</dbReference>
<sequence length="301" mass="33972">MKIHLLVHHVIVEDAPPRQAYIQFSEQHTHQVFQTHSGPTDGTRWEKDIITFSFKEINLRSTINIKLIDAQSNIQNSCSNDVKLSENLDSDFINHRKSGMIVRKSDDIVVNDLITFDQSSDSNSDDSQDSTHEITQSHSNMDIENDINTSFEQNFIKCDEKDDLEIAELPLPLNIIPFDKRVNSKFLMISKRSENLNTNSKVKLFLIIHLSTFGQLPFHAAKGTLLKHLKDATRASGKTPEKEKMSLHCALEGMNQSQKLDFDTPCTTREEAPQRKLCHVAKAGSCSDLSSQGLLADILVT</sequence>
<evidence type="ECO:0000313" key="2">
    <source>
        <dbReference type="EMBL" id="OHS95485.1"/>
    </source>
</evidence>
<dbReference type="Proteomes" id="UP000179807">
    <property type="component" value="Unassembled WGS sequence"/>
</dbReference>